<dbReference type="EnsemblMetazoa" id="AEPI001776-RA">
    <property type="protein sequence ID" value="AEPI001776-PA"/>
    <property type="gene ID" value="AEPI001776"/>
</dbReference>
<dbReference type="GO" id="GO:0005730">
    <property type="term" value="C:nucleolus"/>
    <property type="evidence" value="ECO:0007669"/>
    <property type="project" value="TreeGrafter"/>
</dbReference>
<feature type="compositionally biased region" description="Basic and acidic residues" evidence="4">
    <location>
        <begin position="256"/>
        <end position="288"/>
    </location>
</feature>
<accession>A0A182P4E0</accession>
<feature type="compositionally biased region" description="Gly residues" evidence="4">
    <location>
        <begin position="572"/>
        <end position="586"/>
    </location>
</feature>
<reference evidence="6" key="2">
    <citation type="submission" date="2020-05" db="UniProtKB">
        <authorList>
            <consortium name="EnsemblMetazoa"/>
        </authorList>
    </citation>
    <scope>IDENTIFICATION</scope>
    <source>
        <strain evidence="6">Epiroticus2</strain>
    </source>
</reference>
<dbReference type="GO" id="GO:0003677">
    <property type="term" value="F:DNA binding"/>
    <property type="evidence" value="ECO:0007669"/>
    <property type="project" value="TreeGrafter"/>
</dbReference>
<feature type="domain" description="SPT2 homolog N-terminal" evidence="5">
    <location>
        <begin position="1"/>
        <end position="94"/>
    </location>
</feature>
<dbReference type="PANTHER" id="PTHR22691">
    <property type="entry name" value="YEAST SPT2-RELATED"/>
    <property type="match status" value="1"/>
</dbReference>
<feature type="region of interest" description="Disordered" evidence="4">
    <location>
        <begin position="673"/>
        <end position="695"/>
    </location>
</feature>
<dbReference type="Pfam" id="PF22878">
    <property type="entry name" value="SPT2_N"/>
    <property type="match status" value="1"/>
</dbReference>
<dbReference type="AlphaFoldDB" id="A0A182P4E0"/>
<dbReference type="GO" id="GO:0006334">
    <property type="term" value="P:nucleosome assembly"/>
    <property type="evidence" value="ECO:0007669"/>
    <property type="project" value="TreeGrafter"/>
</dbReference>
<reference evidence="7" key="1">
    <citation type="submission" date="2013-03" db="EMBL/GenBank/DDBJ databases">
        <title>The Genome Sequence of Anopheles epiroticus epiroticus2.</title>
        <authorList>
            <consortium name="The Broad Institute Genomics Platform"/>
            <person name="Neafsey D.E."/>
            <person name="Howell P."/>
            <person name="Walker B."/>
            <person name="Young S.K."/>
            <person name="Zeng Q."/>
            <person name="Gargeya S."/>
            <person name="Fitzgerald M."/>
            <person name="Haas B."/>
            <person name="Abouelleil A."/>
            <person name="Allen A.W."/>
            <person name="Alvarado L."/>
            <person name="Arachchi H.M."/>
            <person name="Berlin A.M."/>
            <person name="Chapman S.B."/>
            <person name="Gainer-Dewar J."/>
            <person name="Goldberg J."/>
            <person name="Griggs A."/>
            <person name="Gujja S."/>
            <person name="Hansen M."/>
            <person name="Howarth C."/>
            <person name="Imamovic A."/>
            <person name="Ireland A."/>
            <person name="Larimer J."/>
            <person name="McCowan C."/>
            <person name="Murphy C."/>
            <person name="Pearson M."/>
            <person name="Poon T.W."/>
            <person name="Priest M."/>
            <person name="Roberts A."/>
            <person name="Saif S."/>
            <person name="Shea T."/>
            <person name="Sisk P."/>
            <person name="Sykes S."/>
            <person name="Wortman J."/>
            <person name="Nusbaum C."/>
            <person name="Birren B."/>
        </authorList>
    </citation>
    <scope>NUCLEOTIDE SEQUENCE [LARGE SCALE GENOMIC DNA]</scope>
    <source>
        <strain evidence="7">Epiroticus2</strain>
    </source>
</reference>
<evidence type="ECO:0000313" key="6">
    <source>
        <dbReference type="EnsemblMetazoa" id="AEPI001776-PA"/>
    </source>
</evidence>
<dbReference type="Pfam" id="PF08243">
    <property type="entry name" value="SPT2"/>
    <property type="match status" value="1"/>
</dbReference>
<feature type="region of interest" description="Disordered" evidence="4">
    <location>
        <begin position="330"/>
        <end position="613"/>
    </location>
</feature>
<dbReference type="InterPro" id="IPR054552">
    <property type="entry name" value="SPT2_N"/>
</dbReference>
<dbReference type="GO" id="GO:0042393">
    <property type="term" value="F:histone binding"/>
    <property type="evidence" value="ECO:0007669"/>
    <property type="project" value="TreeGrafter"/>
</dbReference>
<feature type="compositionally biased region" description="Basic and acidic residues" evidence="4">
    <location>
        <begin position="219"/>
        <end position="235"/>
    </location>
</feature>
<feature type="compositionally biased region" description="Basic and acidic residues" evidence="4">
    <location>
        <begin position="150"/>
        <end position="181"/>
    </location>
</feature>
<keyword evidence="3" id="KW-0175">Coiled coil</keyword>
<keyword evidence="7" id="KW-1185">Reference proteome</keyword>
<feature type="compositionally biased region" description="Low complexity" evidence="4">
    <location>
        <begin position="394"/>
        <end position="407"/>
    </location>
</feature>
<evidence type="ECO:0000256" key="2">
    <source>
        <dbReference type="ARBA" id="ARBA00013786"/>
    </source>
</evidence>
<feature type="compositionally biased region" description="Low complexity" evidence="4">
    <location>
        <begin position="469"/>
        <end position="494"/>
    </location>
</feature>
<feature type="region of interest" description="Disordered" evidence="4">
    <location>
        <begin position="16"/>
        <end position="44"/>
    </location>
</feature>
<dbReference type="VEuPathDB" id="VectorBase:AEPI001776"/>
<evidence type="ECO:0000256" key="1">
    <source>
        <dbReference type="ARBA" id="ARBA00006461"/>
    </source>
</evidence>
<name>A0A182P4E0_9DIPT</name>
<dbReference type="GO" id="GO:0006360">
    <property type="term" value="P:transcription by RNA polymerase I"/>
    <property type="evidence" value="ECO:0007669"/>
    <property type="project" value="TreeGrafter"/>
</dbReference>
<feature type="compositionally biased region" description="Low complexity" evidence="4">
    <location>
        <begin position="349"/>
        <end position="363"/>
    </location>
</feature>
<feature type="compositionally biased region" description="Polar residues" evidence="4">
    <location>
        <begin position="495"/>
        <end position="515"/>
    </location>
</feature>
<sequence>MNFHELLNVAKQNALEQQHAAKPKNSGYSAKFSPPKKVTKEKKDLSENIKRFLAKREEEERLKALEKHQKAQELMAKRSGKAKRKIDKMLKVIKSANKSVLEDAADATECALGTESLEDDYGYTSAVASQFFNKLVDKYKNAPEESMFSEAKKRSMSSEELARARARVKDAILKEQEEQHAPRSRKPRTSRVEEGGERNGSTSTSTTTSAGTLGPSLGARRDDPISAPKVEEKPRPAMRKPNVPPPPDFNTLLKLAETKQHEAVKVEVPAEKKREPDRPMTSKERQEYEEQQAFLAMKRLRDRVKQDPNLSDKEKQLKLARLDELRAAGKLPNIPPLPVGKGGRAQQSRPAVAATTTTPTRPAGFKIPKRGESGTGVAAVEPTKATSTTGDKIATTASSSSSSSSTTVKLSKPITNGKAAAPAGGTPKSSTPASSSRTSKSLPAPTAAATSIPKAAPSAMPSMNGKQPASSAAAHKSSSTSSTSASKSKPSTTTQGISGRGSATSTSAIGSNTKHTLAGSGTRLQQSPARPAAQPPPAQKRASATEPVAKTRQFPPPDVQRSAPPMKRPSAMGGGRPYGPGGGGSGAIKKRRIIDSDSEYDSEMDDFIDDGDCEEDYSSAIKEIFGYDKSRYRDDYDDDDDADNMESSYAQQMREEYISKKIGLMEDLEDMRMEEEEKRRKTVKKKGGGGPSKKK</sequence>
<feature type="compositionally biased region" description="Low complexity" evidence="4">
    <location>
        <begin position="199"/>
        <end position="218"/>
    </location>
</feature>
<dbReference type="InterPro" id="IPR013256">
    <property type="entry name" value="Chromatin_SPT2"/>
</dbReference>
<comment type="similarity">
    <text evidence="1">Belongs to the SPT2 family.</text>
</comment>
<feature type="compositionally biased region" description="Low complexity" evidence="4">
    <location>
        <begin position="417"/>
        <end position="445"/>
    </location>
</feature>
<protein>
    <recommendedName>
        <fullName evidence="2">Protein SPT2 homolog</fullName>
    </recommendedName>
</protein>
<evidence type="ECO:0000256" key="3">
    <source>
        <dbReference type="ARBA" id="ARBA00023054"/>
    </source>
</evidence>
<evidence type="ECO:0000259" key="5">
    <source>
        <dbReference type="Pfam" id="PF22878"/>
    </source>
</evidence>
<feature type="region of interest" description="Disordered" evidence="4">
    <location>
        <begin position="145"/>
        <end position="292"/>
    </location>
</feature>
<proteinExistence type="inferred from homology"/>
<feature type="compositionally biased region" description="Basic residues" evidence="4">
    <location>
        <begin position="680"/>
        <end position="695"/>
    </location>
</feature>
<dbReference type="Proteomes" id="UP000075885">
    <property type="component" value="Unassembled WGS sequence"/>
</dbReference>
<dbReference type="PANTHER" id="PTHR22691:SF8">
    <property type="entry name" value="PROTEIN SPT2 HOMOLOG"/>
    <property type="match status" value="1"/>
</dbReference>
<organism evidence="6 7">
    <name type="scientific">Anopheles epiroticus</name>
    <dbReference type="NCBI Taxonomy" id="199890"/>
    <lineage>
        <taxon>Eukaryota</taxon>
        <taxon>Metazoa</taxon>
        <taxon>Ecdysozoa</taxon>
        <taxon>Arthropoda</taxon>
        <taxon>Hexapoda</taxon>
        <taxon>Insecta</taxon>
        <taxon>Pterygota</taxon>
        <taxon>Neoptera</taxon>
        <taxon>Endopterygota</taxon>
        <taxon>Diptera</taxon>
        <taxon>Nematocera</taxon>
        <taxon>Culicoidea</taxon>
        <taxon>Culicidae</taxon>
        <taxon>Anophelinae</taxon>
        <taxon>Anopheles</taxon>
    </lineage>
</organism>
<dbReference type="STRING" id="199890.A0A182P4E0"/>
<dbReference type="SMART" id="SM00784">
    <property type="entry name" value="SPT2"/>
    <property type="match status" value="1"/>
</dbReference>
<evidence type="ECO:0000256" key="4">
    <source>
        <dbReference type="SAM" id="MobiDB-lite"/>
    </source>
</evidence>
<feature type="compositionally biased region" description="Acidic residues" evidence="4">
    <location>
        <begin position="596"/>
        <end position="613"/>
    </location>
</feature>
<evidence type="ECO:0000313" key="7">
    <source>
        <dbReference type="Proteomes" id="UP000075885"/>
    </source>
</evidence>